<proteinExistence type="predicted"/>
<sequence length="323" mass="36052">MNDRIEKLEQAILAKKHWLVVSHLNPDGDALGSTLAVKHILEQWNIEHTCLNLSQIPNKYQILPGIDQIYQPTNLDETFDAVIFVDAADRERIGIACEQCIKEDAFIINIDHHATNDQYGMINWVETEASATAEIIYQWVEYSNRIDWNSFLATSVYTGILTDTGGFRYSNTTPDVMRYASNLLEKGVQGHELADILLETTTLPALELLQRALTHLQVDGSIAWTQIDQHELNEANAVESDTAGIVNYARNLEGVDVGILFREVEPDVIKVSLRSRLETDVASIASYFGGGGHTRAAGCTIKGKLPQVVERVIKHVQKEQGRA</sequence>
<dbReference type="SUPFAM" id="SSF64182">
    <property type="entry name" value="DHH phosphoesterases"/>
    <property type="match status" value="1"/>
</dbReference>
<feature type="domain" description="DDH" evidence="1">
    <location>
        <begin position="19"/>
        <end position="160"/>
    </location>
</feature>
<name>A0A1M5APV5_9BACL</name>
<feature type="domain" description="DHHA1" evidence="2">
    <location>
        <begin position="237"/>
        <end position="317"/>
    </location>
</feature>
<protein>
    <submittedName>
        <fullName evidence="3">Phosphoesterase RecJ domain-containing protein</fullName>
    </submittedName>
</protein>
<dbReference type="PANTHER" id="PTHR47618:SF1">
    <property type="entry name" value="BIFUNCTIONAL OLIGORIBONUCLEASE AND PAP PHOSPHATASE NRNA"/>
    <property type="match status" value="1"/>
</dbReference>
<dbReference type="Gene3D" id="3.10.310.30">
    <property type="match status" value="1"/>
</dbReference>
<keyword evidence="4" id="KW-1185">Reference proteome</keyword>
<accession>A0A1M5APV5</accession>
<evidence type="ECO:0000313" key="3">
    <source>
        <dbReference type="EMBL" id="SHF32280.1"/>
    </source>
</evidence>
<evidence type="ECO:0000259" key="1">
    <source>
        <dbReference type="Pfam" id="PF01368"/>
    </source>
</evidence>
<gene>
    <name evidence="3" type="ORF">SAMN05444392_11535</name>
</gene>
<dbReference type="Proteomes" id="UP000184476">
    <property type="component" value="Unassembled WGS sequence"/>
</dbReference>
<reference evidence="3 4" key="1">
    <citation type="submission" date="2016-11" db="EMBL/GenBank/DDBJ databases">
        <authorList>
            <person name="Jaros S."/>
            <person name="Januszkiewicz K."/>
            <person name="Wedrychowicz H."/>
        </authorList>
    </citation>
    <scope>NUCLEOTIDE SEQUENCE [LARGE SCALE GENOMIC DNA]</scope>
    <source>
        <strain evidence="3 4">DSM 44666</strain>
    </source>
</reference>
<dbReference type="Pfam" id="PF01368">
    <property type="entry name" value="DHH"/>
    <property type="match status" value="1"/>
</dbReference>
<dbReference type="InterPro" id="IPR001667">
    <property type="entry name" value="DDH_dom"/>
</dbReference>
<dbReference type="PANTHER" id="PTHR47618">
    <property type="entry name" value="BIFUNCTIONAL OLIGORIBONUCLEASE AND PAP PHOSPHATASE NRNA"/>
    <property type="match status" value="1"/>
</dbReference>
<evidence type="ECO:0000313" key="4">
    <source>
        <dbReference type="Proteomes" id="UP000184476"/>
    </source>
</evidence>
<dbReference type="STRING" id="112248.SAMN05444392_11535"/>
<dbReference type="Gene3D" id="3.90.1640.10">
    <property type="entry name" value="inorganic pyrophosphatase (n-terminal core)"/>
    <property type="match status" value="1"/>
</dbReference>
<dbReference type="GO" id="GO:0003676">
    <property type="term" value="F:nucleic acid binding"/>
    <property type="evidence" value="ECO:0007669"/>
    <property type="project" value="InterPro"/>
</dbReference>
<evidence type="ECO:0000259" key="2">
    <source>
        <dbReference type="Pfam" id="PF02272"/>
    </source>
</evidence>
<dbReference type="EMBL" id="FQVL01000015">
    <property type="protein sequence ID" value="SHF32280.1"/>
    <property type="molecule type" value="Genomic_DNA"/>
</dbReference>
<dbReference type="Pfam" id="PF02272">
    <property type="entry name" value="DHHA1"/>
    <property type="match status" value="1"/>
</dbReference>
<dbReference type="OrthoDB" id="9803668at2"/>
<dbReference type="InterPro" id="IPR038763">
    <property type="entry name" value="DHH_sf"/>
</dbReference>
<dbReference type="InterPro" id="IPR051319">
    <property type="entry name" value="Oligoribo/pAp-PDE_c-di-AMP_PDE"/>
</dbReference>
<dbReference type="AlphaFoldDB" id="A0A1M5APV5"/>
<organism evidence="3 4">
    <name type="scientific">Seinonella peptonophila</name>
    <dbReference type="NCBI Taxonomy" id="112248"/>
    <lineage>
        <taxon>Bacteria</taxon>
        <taxon>Bacillati</taxon>
        <taxon>Bacillota</taxon>
        <taxon>Bacilli</taxon>
        <taxon>Bacillales</taxon>
        <taxon>Thermoactinomycetaceae</taxon>
        <taxon>Seinonella</taxon>
    </lineage>
</organism>
<dbReference type="RefSeq" id="WP_073157434.1">
    <property type="nucleotide sequence ID" value="NZ_FQVL01000015.1"/>
</dbReference>
<dbReference type="InterPro" id="IPR003156">
    <property type="entry name" value="DHHA1_dom"/>
</dbReference>